<comment type="caution">
    <text evidence="2">The sequence shown here is derived from an EMBL/GenBank/DDBJ whole genome shotgun (WGS) entry which is preliminary data.</text>
</comment>
<dbReference type="EMBL" id="MCBS01023165">
    <property type="protein sequence ID" value="RKF75790.1"/>
    <property type="molecule type" value="Genomic_DNA"/>
</dbReference>
<dbReference type="Proteomes" id="UP000285326">
    <property type="component" value="Unassembled WGS sequence"/>
</dbReference>
<evidence type="ECO:0000313" key="3">
    <source>
        <dbReference type="Proteomes" id="UP000285326"/>
    </source>
</evidence>
<reference evidence="2 3" key="1">
    <citation type="journal article" date="2018" name="BMC Genomics">
        <title>Comparative genome analyses reveal sequence features reflecting distinct modes of host-adaptation between dicot and monocot powdery mildew.</title>
        <authorList>
            <person name="Wu Y."/>
            <person name="Ma X."/>
            <person name="Pan Z."/>
            <person name="Kale S.D."/>
            <person name="Song Y."/>
            <person name="King H."/>
            <person name="Zhang Q."/>
            <person name="Presley C."/>
            <person name="Deng X."/>
            <person name="Wei C.I."/>
            <person name="Xiao S."/>
        </authorList>
    </citation>
    <scope>NUCLEOTIDE SEQUENCE [LARGE SCALE GENOMIC DNA]</scope>
    <source>
        <strain evidence="2">UMSG1</strain>
    </source>
</reference>
<proteinExistence type="predicted"/>
<dbReference type="AlphaFoldDB" id="A0A420IMJ2"/>
<name>A0A420IMJ2_9PEZI</name>
<sequence>MFELFSGTFAFVFSPLASSLTQTQTQTSVCFCPSLNCVLLSIDLV</sequence>
<organism evidence="2 3">
    <name type="scientific">Golovinomyces cichoracearum</name>
    <dbReference type="NCBI Taxonomy" id="62708"/>
    <lineage>
        <taxon>Eukaryota</taxon>
        <taxon>Fungi</taxon>
        <taxon>Dikarya</taxon>
        <taxon>Ascomycota</taxon>
        <taxon>Pezizomycotina</taxon>
        <taxon>Leotiomycetes</taxon>
        <taxon>Erysiphales</taxon>
        <taxon>Erysiphaceae</taxon>
        <taxon>Golovinomyces</taxon>
    </lineage>
</organism>
<feature type="signal peptide" evidence="1">
    <location>
        <begin position="1"/>
        <end position="19"/>
    </location>
</feature>
<accession>A0A420IMJ2</accession>
<protein>
    <submittedName>
        <fullName evidence="2">Uncharacterized protein</fullName>
    </submittedName>
</protein>
<evidence type="ECO:0000256" key="1">
    <source>
        <dbReference type="SAM" id="SignalP"/>
    </source>
</evidence>
<gene>
    <name evidence="2" type="ORF">GcM1_c11610o5</name>
</gene>
<feature type="chain" id="PRO_5019367644" evidence="1">
    <location>
        <begin position="20"/>
        <end position="45"/>
    </location>
</feature>
<keyword evidence="1" id="KW-0732">Signal</keyword>
<evidence type="ECO:0000313" key="2">
    <source>
        <dbReference type="EMBL" id="RKF75790.1"/>
    </source>
</evidence>